<organism evidence="1 2">
    <name type="scientific">Paenibacillus typhae</name>
    <dbReference type="NCBI Taxonomy" id="1174501"/>
    <lineage>
        <taxon>Bacteria</taxon>
        <taxon>Bacillati</taxon>
        <taxon>Bacillota</taxon>
        <taxon>Bacilli</taxon>
        <taxon>Bacillales</taxon>
        <taxon>Paenibacillaceae</taxon>
        <taxon>Paenibacillus</taxon>
    </lineage>
</organism>
<proteinExistence type="predicted"/>
<evidence type="ECO:0000313" key="1">
    <source>
        <dbReference type="EMBL" id="SDJ38685.1"/>
    </source>
</evidence>
<dbReference type="RefSeq" id="WP_090715324.1">
    <property type="nucleotide sequence ID" value="NZ_CBCSKY010000026.1"/>
</dbReference>
<dbReference type="EMBL" id="FNDX01000016">
    <property type="protein sequence ID" value="SDJ38685.1"/>
    <property type="molecule type" value="Genomic_DNA"/>
</dbReference>
<keyword evidence="2" id="KW-1185">Reference proteome</keyword>
<evidence type="ECO:0000313" key="2">
    <source>
        <dbReference type="Proteomes" id="UP000199050"/>
    </source>
</evidence>
<sequence>MFKLFSKTDLKLSFWKWFSKREYEFYTGFEDNKEEYMAEISRRLHELDENLTYEIGTVNADGQREFIISADGIADSFETVEMLCGKAPVYSNWIIIPFRPRMNSDSIQIDMGDVSLSYEDIYFSYESNGQVLDLNVYIRNYDQNDGCYQFAYFILLDSLIGEYDAVSKIGNTRFELLTAIHKSRALPFVKLRGIVDGLIV</sequence>
<accession>A0A1G8TCP3</accession>
<dbReference type="AlphaFoldDB" id="A0A1G8TCP3"/>
<name>A0A1G8TCP3_9BACL</name>
<dbReference type="OrthoDB" id="9151249at2"/>
<gene>
    <name evidence="1" type="ORF">SAMN05216192_11661</name>
</gene>
<reference evidence="2" key="1">
    <citation type="submission" date="2016-10" db="EMBL/GenBank/DDBJ databases">
        <authorList>
            <person name="Varghese N."/>
            <person name="Submissions S."/>
        </authorList>
    </citation>
    <scope>NUCLEOTIDE SEQUENCE [LARGE SCALE GENOMIC DNA]</scope>
    <source>
        <strain evidence="2">CGMCC 1.11012</strain>
    </source>
</reference>
<protein>
    <submittedName>
        <fullName evidence="1">Uncharacterized protein</fullName>
    </submittedName>
</protein>
<dbReference type="STRING" id="1174501.SAMN05216192_11661"/>
<dbReference type="Proteomes" id="UP000199050">
    <property type="component" value="Unassembled WGS sequence"/>
</dbReference>